<organism evidence="3 4">
    <name type="scientific">Tripterygium wilfordii</name>
    <name type="common">Thunder God vine</name>
    <dbReference type="NCBI Taxonomy" id="458696"/>
    <lineage>
        <taxon>Eukaryota</taxon>
        <taxon>Viridiplantae</taxon>
        <taxon>Streptophyta</taxon>
        <taxon>Embryophyta</taxon>
        <taxon>Tracheophyta</taxon>
        <taxon>Spermatophyta</taxon>
        <taxon>Magnoliopsida</taxon>
        <taxon>eudicotyledons</taxon>
        <taxon>Gunneridae</taxon>
        <taxon>Pentapetalae</taxon>
        <taxon>rosids</taxon>
        <taxon>fabids</taxon>
        <taxon>Celastrales</taxon>
        <taxon>Celastraceae</taxon>
        <taxon>Tripterygium</taxon>
    </lineage>
</organism>
<evidence type="ECO:0000313" key="3">
    <source>
        <dbReference type="EMBL" id="KAF5731857.1"/>
    </source>
</evidence>
<dbReference type="PANTHER" id="PTHR11743:SF23">
    <property type="entry name" value="MITOCHONDRIAL OUTER MEMBRANE PROTEIN PORIN 5-RELATED"/>
    <property type="match status" value="1"/>
</dbReference>
<dbReference type="AlphaFoldDB" id="A0A7J7CD96"/>
<dbReference type="InterPro" id="IPR001925">
    <property type="entry name" value="Porin_Euk"/>
</dbReference>
<dbReference type="Gene3D" id="2.40.160.10">
    <property type="entry name" value="Porin"/>
    <property type="match status" value="1"/>
</dbReference>
<keyword evidence="4" id="KW-1185">Reference proteome</keyword>
<dbReference type="Proteomes" id="UP000593562">
    <property type="component" value="Unassembled WGS sequence"/>
</dbReference>
<dbReference type="InParanoid" id="A0A7J7CD96"/>
<accession>A0A7J7CD96</accession>
<name>A0A7J7CD96_TRIWF</name>
<dbReference type="InterPro" id="IPR023614">
    <property type="entry name" value="Porin_dom_sf"/>
</dbReference>
<dbReference type="PANTHER" id="PTHR11743">
    <property type="entry name" value="VOLTAGE-DEPENDENT ANION-SELECTIVE CHANNEL"/>
    <property type="match status" value="1"/>
</dbReference>
<evidence type="ECO:0000313" key="4">
    <source>
        <dbReference type="Proteomes" id="UP000593562"/>
    </source>
</evidence>
<dbReference type="EMBL" id="JAAARO010000018">
    <property type="protein sequence ID" value="KAF5731857.1"/>
    <property type="molecule type" value="Genomic_DNA"/>
</dbReference>
<dbReference type="GO" id="GO:0008308">
    <property type="term" value="F:voltage-gated monoatomic anion channel activity"/>
    <property type="evidence" value="ECO:0007669"/>
    <property type="project" value="InterPro"/>
</dbReference>
<gene>
    <name evidence="3" type="ORF">HS088_TW18G00542</name>
</gene>
<evidence type="ECO:0000256" key="2">
    <source>
        <dbReference type="SAM" id="MobiDB-lite"/>
    </source>
</evidence>
<proteinExistence type="inferred from homology"/>
<protein>
    <submittedName>
        <fullName evidence="3">Mitochondrial outer membrane protein porin 2-like</fullName>
    </submittedName>
</protein>
<dbReference type="Pfam" id="PF01459">
    <property type="entry name" value="Porin_3"/>
    <property type="match status" value="1"/>
</dbReference>
<dbReference type="GO" id="GO:0005741">
    <property type="term" value="C:mitochondrial outer membrane"/>
    <property type="evidence" value="ECO:0007669"/>
    <property type="project" value="InterPro"/>
</dbReference>
<sequence>MEDSTSRSKKKRKISTGQEPKRPKRFSDFDKISKALLTAGYSSARRITISTRSSDGMNSATLSFSGKLLPSTKLIASANVPNYKSSMMKIQYLGFQKHAALAISVVLNRLPSVNLSATVDILSIAIGMKATYTTSGQFAAYDAGISVTKPNCDASIILADKGDIIRALYVHYFDQRSRGGFQRRKTILQLGGSWIMDDRTAIKAKLDNHGKLNALLVLKFKHKSHFTISGEGSSKKNRKAIAPSTAFLLQVKNQERRIEEQVLHITGKSGNMDMIGGFMNA</sequence>
<dbReference type="InterPro" id="IPR027246">
    <property type="entry name" value="Porin_Euk/Tom40"/>
</dbReference>
<evidence type="ECO:0000256" key="1">
    <source>
        <dbReference type="ARBA" id="ARBA00009624"/>
    </source>
</evidence>
<comment type="similarity">
    <text evidence="1">Belongs to the eukaryotic mitochondrial porin (TC 1.B.8.1) family.</text>
</comment>
<comment type="caution">
    <text evidence="3">The sequence shown here is derived from an EMBL/GenBank/DDBJ whole genome shotgun (WGS) entry which is preliminary data.</text>
</comment>
<reference evidence="3 4" key="1">
    <citation type="journal article" date="2020" name="Nat. Commun.">
        <title>Genome of Tripterygium wilfordii and identification of cytochrome P450 involved in triptolide biosynthesis.</title>
        <authorList>
            <person name="Tu L."/>
            <person name="Su P."/>
            <person name="Zhang Z."/>
            <person name="Gao L."/>
            <person name="Wang J."/>
            <person name="Hu T."/>
            <person name="Zhou J."/>
            <person name="Zhang Y."/>
            <person name="Zhao Y."/>
            <person name="Liu Y."/>
            <person name="Song Y."/>
            <person name="Tong Y."/>
            <person name="Lu Y."/>
            <person name="Yang J."/>
            <person name="Xu C."/>
            <person name="Jia M."/>
            <person name="Peters R.J."/>
            <person name="Huang L."/>
            <person name="Gao W."/>
        </authorList>
    </citation>
    <scope>NUCLEOTIDE SEQUENCE [LARGE SCALE GENOMIC DNA]</scope>
    <source>
        <strain evidence="4">cv. XIE 37</strain>
        <tissue evidence="3">Leaf</tissue>
    </source>
</reference>
<feature type="region of interest" description="Disordered" evidence="2">
    <location>
        <begin position="1"/>
        <end position="25"/>
    </location>
</feature>